<dbReference type="EMBL" id="OBDR01000002">
    <property type="protein sequence ID" value="SNY03440.1"/>
    <property type="molecule type" value="Genomic_DNA"/>
</dbReference>
<keyword evidence="1" id="KW-0051">Antiviral defense</keyword>
<evidence type="ECO:0000256" key="1">
    <source>
        <dbReference type="ARBA" id="ARBA00023118"/>
    </source>
</evidence>
<dbReference type="OrthoDB" id="132787at2157"/>
<dbReference type="NCBIfam" id="TIGR02585">
    <property type="entry name" value="cas_Cst2_DevR"/>
    <property type="match status" value="1"/>
</dbReference>
<reference evidence="4 6" key="3">
    <citation type="submission" date="2019-03" db="EMBL/GenBank/DDBJ databases">
        <title>Subsurface microbial communities from deep shales in Ohio and West Virginia, USA.</title>
        <authorList>
            <person name="Wrighton K."/>
        </authorList>
    </citation>
    <scope>NUCLEOTIDE SEQUENCE [LARGE SCALE GENOMIC DNA]</scope>
    <source>
        <strain evidence="4 6">WG1_MB</strain>
    </source>
</reference>
<comment type="function">
    <text evidence="2">CRISPR (clustered regularly interspaced short palindromic repeat) is an adaptive immune system that provides protection against mobile genetic elements (viruses, transposable elements and conjugative plasmids). CRISPR clusters contain spacers, sequences complementary to antecedent mobile elements, and target invading nucleic acids. CRISPR clusters are transcribed and processed into CRISPR RNA (crRNA).</text>
</comment>
<dbReference type="InterPro" id="IPR013414">
    <property type="entry name" value="Cas7/Cst2/DevR_sub_I-B/Tneap"/>
</dbReference>
<dbReference type="Proteomes" id="UP000295404">
    <property type="component" value="Unassembled WGS sequence"/>
</dbReference>
<dbReference type="GO" id="GO:0051607">
    <property type="term" value="P:defense response to virus"/>
    <property type="evidence" value="ECO:0007669"/>
    <property type="project" value="UniProtKB-KW"/>
</dbReference>
<accession>A0A285EWK9</accession>
<dbReference type="Proteomes" id="UP000217726">
    <property type="component" value="Unassembled WGS sequence"/>
</dbReference>
<evidence type="ECO:0000313" key="5">
    <source>
        <dbReference type="Proteomes" id="UP000217726"/>
    </source>
</evidence>
<name>A0A285EWK9_9EURY</name>
<dbReference type="InterPro" id="IPR010154">
    <property type="entry name" value="CRISPR-assoc_Cas7/Cst2/DevR"/>
</dbReference>
<dbReference type="Pfam" id="PF01905">
    <property type="entry name" value="DevR"/>
    <property type="match status" value="1"/>
</dbReference>
<evidence type="ECO:0000313" key="4">
    <source>
        <dbReference type="EMBL" id="TCL10928.1"/>
    </source>
</evidence>
<proteinExistence type="predicted"/>
<gene>
    <name evidence="4" type="ORF">C7960_0016</name>
    <name evidence="3" type="ORF">SAMN06295989_10211</name>
</gene>
<evidence type="ECO:0000313" key="3">
    <source>
        <dbReference type="EMBL" id="SNY03440.1"/>
    </source>
</evidence>
<dbReference type="NCBIfam" id="TIGR01875">
    <property type="entry name" value="cas_MJ0381"/>
    <property type="match status" value="1"/>
</dbReference>
<reference evidence="3" key="2">
    <citation type="submission" date="2017-09" db="EMBL/GenBank/DDBJ databases">
        <authorList>
            <person name="Ehlers B."/>
            <person name="Leendertz F.H."/>
        </authorList>
    </citation>
    <scope>NUCLEOTIDE SEQUENCE [LARGE SCALE GENOMIC DNA]</scope>
    <source>
        <strain evidence="3">WG-1MB</strain>
    </source>
</reference>
<keyword evidence="5" id="KW-1185">Reference proteome</keyword>
<dbReference type="RefSeq" id="WP_096711634.1">
    <property type="nucleotide sequence ID" value="NZ_OBDR01000002.1"/>
</dbReference>
<evidence type="ECO:0000256" key="2">
    <source>
        <dbReference type="ARBA" id="ARBA00025626"/>
    </source>
</evidence>
<sequence length="341" mass="38042">MKTVIGTYLIDAPFSALNNKGIDSRGGNENEVSTKSIYSPEGVRPYVSGQALRYWWRNVLEEKYGWNCSPVEVVGKNQAVTKGNPLEYDDDDMFGYMSARKEEVPGKKKLENVTVTRVSPLKCSPLIGYPIRPTSDFGVLSRKTESDPILFAHQFYSNILKGIFSIDLDSVGKYTMINKSGSKNLSPALAEEYDSKGLKSGENVYEAPLEIKKKRVTDTLKAINYLNGGAMQALHHTDVTPKLIILAALNGGNNIFMNIMPHKNYENGLVNIDALYEVLDDYKDDLLTMVYIGILSGFETDKDKEIFHFKPPEGVQVEITTPVKAVEMFTSELEDNVIKGE</sequence>
<dbReference type="EMBL" id="SMMS01000001">
    <property type="protein sequence ID" value="TCL10928.1"/>
    <property type="molecule type" value="Genomic_DNA"/>
</dbReference>
<protein>
    <submittedName>
        <fullName evidence="4">CRISPR-associated Cst2 family autoregulator</fullName>
    </submittedName>
    <submittedName>
        <fullName evidence="3">CRISPR-associated autoregulator, Cst2 family</fullName>
    </submittedName>
</protein>
<dbReference type="AlphaFoldDB" id="A0A285EWK9"/>
<evidence type="ECO:0000313" key="6">
    <source>
        <dbReference type="Proteomes" id="UP000295404"/>
    </source>
</evidence>
<organism evidence="3 5">
    <name type="scientific">Methanohalophilus euhalobius</name>
    <dbReference type="NCBI Taxonomy" id="51203"/>
    <lineage>
        <taxon>Archaea</taxon>
        <taxon>Methanobacteriati</taxon>
        <taxon>Methanobacteriota</taxon>
        <taxon>Stenosarchaea group</taxon>
        <taxon>Methanomicrobia</taxon>
        <taxon>Methanosarcinales</taxon>
        <taxon>Methanosarcinaceae</taxon>
        <taxon>Methanohalophilus</taxon>
    </lineage>
</organism>
<reference evidence="5" key="1">
    <citation type="submission" date="2017-09" db="EMBL/GenBank/DDBJ databases">
        <authorList>
            <person name="Varghese N."/>
            <person name="Submissions S."/>
        </authorList>
    </citation>
    <scope>NUCLEOTIDE SEQUENCE [LARGE SCALE GENOMIC DNA]</scope>
    <source>
        <strain evidence="5">WG-1MB</strain>
    </source>
</reference>